<dbReference type="GO" id="GO:0003713">
    <property type="term" value="F:transcription coactivator activity"/>
    <property type="evidence" value="ECO:0007669"/>
    <property type="project" value="TreeGrafter"/>
</dbReference>
<gene>
    <name evidence="2" type="ORF">RIF29_33722</name>
</gene>
<protein>
    <submittedName>
        <fullName evidence="2">Uncharacterized protein</fullName>
    </submittedName>
</protein>
<name>A0AAN9E8L4_CROPI</name>
<dbReference type="AlphaFoldDB" id="A0AAN9E8L4"/>
<dbReference type="GO" id="GO:0006357">
    <property type="term" value="P:regulation of transcription by RNA polymerase II"/>
    <property type="evidence" value="ECO:0007669"/>
    <property type="project" value="TreeGrafter"/>
</dbReference>
<keyword evidence="3" id="KW-1185">Reference proteome</keyword>
<accession>A0AAN9E8L4</accession>
<sequence>MPAARYFCPVDSFDLRSQIERRLGSMKAFKYFSLVTRYLSLKISKCEFDRCCIATIGRDNVKLHNHFLTSLLKKVCLSETAPPRKRKRSIEGSLDVKTPNGCTNLQLDLPKSPRKSRTPNLRGRRFRDHPSPLSPPGKSNSIVLDESIPKIHEQQNSIDLHSVNSRPPLSAEDEEEVDQDFQNLGINSRPIQAPLGIPTYNKIARTRLCQGSASGTITDTCQSIGQLPDTCSLTKRLEQKFEVEGFKISADAASLLNDALDVYLKRMIKRCLDLTASKSVNKLCDTVQPGLNGLQMDRCIQKPVGSVSVSISDFQTAMELNPTILGEDWPLHFEKVCQRASENELKQV</sequence>
<organism evidence="2 3">
    <name type="scientific">Crotalaria pallida</name>
    <name type="common">Smooth rattlebox</name>
    <name type="synonym">Crotalaria striata</name>
    <dbReference type="NCBI Taxonomy" id="3830"/>
    <lineage>
        <taxon>Eukaryota</taxon>
        <taxon>Viridiplantae</taxon>
        <taxon>Streptophyta</taxon>
        <taxon>Embryophyta</taxon>
        <taxon>Tracheophyta</taxon>
        <taxon>Spermatophyta</taxon>
        <taxon>Magnoliopsida</taxon>
        <taxon>eudicotyledons</taxon>
        <taxon>Gunneridae</taxon>
        <taxon>Pentapetalae</taxon>
        <taxon>rosids</taxon>
        <taxon>fabids</taxon>
        <taxon>Fabales</taxon>
        <taxon>Fabaceae</taxon>
        <taxon>Papilionoideae</taxon>
        <taxon>50 kb inversion clade</taxon>
        <taxon>genistoids sensu lato</taxon>
        <taxon>core genistoids</taxon>
        <taxon>Crotalarieae</taxon>
        <taxon>Crotalaria</taxon>
    </lineage>
</organism>
<dbReference type="Proteomes" id="UP001372338">
    <property type="component" value="Unassembled WGS sequence"/>
</dbReference>
<dbReference type="PANTHER" id="PTHR21277:SF29">
    <property type="entry name" value="TRANSCRIPTIONAL REGULATOR OF RNA POLII, SAGA, SUBUNIT"/>
    <property type="match status" value="1"/>
</dbReference>
<dbReference type="CDD" id="cd22933">
    <property type="entry name" value="HFD_HFI1"/>
    <property type="match status" value="1"/>
</dbReference>
<dbReference type="EMBL" id="JAYWIO010000007">
    <property type="protein sequence ID" value="KAK7250932.1"/>
    <property type="molecule type" value="Genomic_DNA"/>
</dbReference>
<feature type="region of interest" description="Disordered" evidence="1">
    <location>
        <begin position="87"/>
        <end position="142"/>
    </location>
</feature>
<evidence type="ECO:0000313" key="2">
    <source>
        <dbReference type="EMBL" id="KAK7250932.1"/>
    </source>
</evidence>
<feature type="compositionally biased region" description="Basic residues" evidence="1">
    <location>
        <begin position="112"/>
        <end position="127"/>
    </location>
</feature>
<reference evidence="2 3" key="1">
    <citation type="submission" date="2024-01" db="EMBL/GenBank/DDBJ databases">
        <title>The genomes of 5 underutilized Papilionoideae crops provide insights into root nodulation and disease resistanc.</title>
        <authorList>
            <person name="Yuan L."/>
        </authorList>
    </citation>
    <scope>NUCLEOTIDE SEQUENCE [LARGE SCALE GENOMIC DNA]</scope>
    <source>
        <strain evidence="2">ZHUSHIDOU_FW_LH</strain>
        <tissue evidence="2">Leaf</tissue>
    </source>
</reference>
<proteinExistence type="predicted"/>
<comment type="caution">
    <text evidence="2">The sequence shown here is derived from an EMBL/GenBank/DDBJ whole genome shotgun (WGS) entry which is preliminary data.</text>
</comment>
<dbReference type="PANTHER" id="PTHR21277">
    <property type="entry name" value="TRANSCRIPTIONAL ADAPTER 1"/>
    <property type="match status" value="1"/>
</dbReference>
<dbReference type="Pfam" id="PF12767">
    <property type="entry name" value="SAGA-Tad1"/>
    <property type="match status" value="1"/>
</dbReference>
<feature type="compositionally biased region" description="Polar residues" evidence="1">
    <location>
        <begin position="154"/>
        <end position="167"/>
    </location>
</feature>
<evidence type="ECO:0000256" key="1">
    <source>
        <dbReference type="SAM" id="MobiDB-lite"/>
    </source>
</evidence>
<dbReference type="InterPro" id="IPR024738">
    <property type="entry name" value="Hfi1/Tada1"/>
</dbReference>
<dbReference type="GO" id="GO:0000124">
    <property type="term" value="C:SAGA complex"/>
    <property type="evidence" value="ECO:0007669"/>
    <property type="project" value="TreeGrafter"/>
</dbReference>
<feature type="region of interest" description="Disordered" evidence="1">
    <location>
        <begin position="154"/>
        <end position="173"/>
    </location>
</feature>
<evidence type="ECO:0000313" key="3">
    <source>
        <dbReference type="Proteomes" id="UP001372338"/>
    </source>
</evidence>